<dbReference type="EMBL" id="CAMXCT020001183">
    <property type="protein sequence ID" value="CAL1140986.1"/>
    <property type="molecule type" value="Genomic_DNA"/>
</dbReference>
<comment type="caution">
    <text evidence="1">The sequence shown here is derived from an EMBL/GenBank/DDBJ whole genome shotgun (WGS) entry which is preliminary data.</text>
</comment>
<organism evidence="1">
    <name type="scientific">Cladocopium goreaui</name>
    <dbReference type="NCBI Taxonomy" id="2562237"/>
    <lineage>
        <taxon>Eukaryota</taxon>
        <taxon>Sar</taxon>
        <taxon>Alveolata</taxon>
        <taxon>Dinophyceae</taxon>
        <taxon>Suessiales</taxon>
        <taxon>Symbiodiniaceae</taxon>
        <taxon>Cladocopium</taxon>
    </lineage>
</organism>
<sequence length="105" mass="11468">MVSKILEKKPPLTGAALPPGELPFDISKHPSCRHAEKSLSRWSEDMAFFRERAAGTTQYMLKLKAGGEWPALDALSGLHDQISQLKDWLGASELGPSIDHGLGFP</sequence>
<keyword evidence="3" id="KW-1185">Reference proteome</keyword>
<evidence type="ECO:0000313" key="3">
    <source>
        <dbReference type="Proteomes" id="UP001152797"/>
    </source>
</evidence>
<evidence type="ECO:0000313" key="2">
    <source>
        <dbReference type="EMBL" id="CAL4774923.1"/>
    </source>
</evidence>
<name>A0A9P1CC73_9DINO</name>
<dbReference type="OrthoDB" id="10568418at2759"/>
<dbReference type="EMBL" id="CAMXCT010001183">
    <property type="protein sequence ID" value="CAI3987611.1"/>
    <property type="molecule type" value="Genomic_DNA"/>
</dbReference>
<reference evidence="1" key="1">
    <citation type="submission" date="2022-10" db="EMBL/GenBank/DDBJ databases">
        <authorList>
            <person name="Chen Y."/>
            <person name="Dougan E. K."/>
            <person name="Chan C."/>
            <person name="Rhodes N."/>
            <person name="Thang M."/>
        </authorList>
    </citation>
    <scope>NUCLEOTIDE SEQUENCE</scope>
</reference>
<dbReference type="AlphaFoldDB" id="A0A9P1CC73"/>
<dbReference type="EMBL" id="CAMXCT030001183">
    <property type="protein sequence ID" value="CAL4774923.1"/>
    <property type="molecule type" value="Genomic_DNA"/>
</dbReference>
<evidence type="ECO:0000313" key="1">
    <source>
        <dbReference type="EMBL" id="CAI3987611.1"/>
    </source>
</evidence>
<gene>
    <name evidence="1" type="ORF">C1SCF055_LOCUS14866</name>
</gene>
<proteinExistence type="predicted"/>
<accession>A0A9P1CC73</accession>
<reference evidence="2 3" key="2">
    <citation type="submission" date="2024-05" db="EMBL/GenBank/DDBJ databases">
        <authorList>
            <person name="Chen Y."/>
            <person name="Shah S."/>
            <person name="Dougan E. K."/>
            <person name="Thang M."/>
            <person name="Chan C."/>
        </authorList>
    </citation>
    <scope>NUCLEOTIDE SEQUENCE [LARGE SCALE GENOMIC DNA]</scope>
</reference>
<dbReference type="Proteomes" id="UP001152797">
    <property type="component" value="Unassembled WGS sequence"/>
</dbReference>
<protein>
    <submittedName>
        <fullName evidence="1">Uncharacterized protein</fullName>
    </submittedName>
</protein>